<reference evidence="1 2" key="1">
    <citation type="submission" date="2024-09" db="EMBL/GenBank/DDBJ databases">
        <title>Laminarin stimulates single cell rates of sulfate reduction while oxygen inhibits transcriptomic activity in coastal marine sediment.</title>
        <authorList>
            <person name="Lindsay M."/>
            <person name="Orcutt B."/>
            <person name="Emerson D."/>
            <person name="Stepanauskas R."/>
            <person name="D'Angelo T."/>
        </authorList>
    </citation>
    <scope>NUCLEOTIDE SEQUENCE [LARGE SCALE GENOMIC DNA]</scope>
    <source>
        <strain evidence="1">SAG AM-311-K15</strain>
    </source>
</reference>
<evidence type="ECO:0000313" key="2">
    <source>
        <dbReference type="Proteomes" id="UP001594351"/>
    </source>
</evidence>
<gene>
    <name evidence="1" type="ORF">ACFL27_11625</name>
</gene>
<evidence type="ECO:0000313" key="1">
    <source>
        <dbReference type="EMBL" id="MFC1850834.1"/>
    </source>
</evidence>
<comment type="caution">
    <text evidence="1">The sequence shown here is derived from an EMBL/GenBank/DDBJ whole genome shotgun (WGS) entry which is preliminary data.</text>
</comment>
<protein>
    <submittedName>
        <fullName evidence="1">Uncharacterized protein</fullName>
    </submittedName>
</protein>
<keyword evidence="2" id="KW-1185">Reference proteome</keyword>
<sequence>MRPVSYRKYPFLCLWVVLGTLFLPFKAASEAIDYPGLAAQLQALDNTLVFVNPEQDITLMHPTLVDHILPSLAPTELVNERTVLRLPSDLLGVAQLLFFRRLMYPQTSCFLVLTETSAAVAKKISFLVVSFSEDKQSLTQILDRRVVYPGTRVLLLKMNRHFGPSDSQALTSFESLKKAHQNPGTITAIHQAIQKQKDSNIAEFGGFMTIDYSSDPPLLHLHFVKTQGQDFIRKFKAVSKDWKQIVRLMKENPAEFAIVPFQYRSCLKTISLNISAAKKEQRVFAFVDLFLYLVKNSYCPDVVRYVTLLSDDQVKGAFVGDFHIHPFDNDVSYQDKLNSRDQRVLVIIPRPAGYDLVDLFDVDPQVSPELVIEYRSKSTKTSKIENR</sequence>
<proteinExistence type="predicted"/>
<dbReference type="Proteomes" id="UP001594351">
    <property type="component" value="Unassembled WGS sequence"/>
</dbReference>
<dbReference type="EMBL" id="JBHPBY010000128">
    <property type="protein sequence ID" value="MFC1850834.1"/>
    <property type="molecule type" value="Genomic_DNA"/>
</dbReference>
<name>A0ABV6YXA6_UNCC1</name>
<accession>A0ABV6YXA6</accession>
<organism evidence="1 2">
    <name type="scientific">candidate division CSSED10-310 bacterium</name>
    <dbReference type="NCBI Taxonomy" id="2855610"/>
    <lineage>
        <taxon>Bacteria</taxon>
        <taxon>Bacteria division CSSED10-310</taxon>
    </lineage>
</organism>